<dbReference type="Proteomes" id="UP000481153">
    <property type="component" value="Unassembled WGS sequence"/>
</dbReference>
<evidence type="ECO:0000256" key="3">
    <source>
        <dbReference type="ARBA" id="ARBA00022759"/>
    </source>
</evidence>
<dbReference type="AlphaFoldDB" id="A0A6G0XE05"/>
<dbReference type="VEuPathDB" id="FungiDB:AeMF1_007164"/>
<dbReference type="GO" id="GO:0004519">
    <property type="term" value="F:endonuclease activity"/>
    <property type="evidence" value="ECO:0007669"/>
    <property type="project" value="UniProtKB-KW"/>
</dbReference>
<dbReference type="VEuPathDB" id="FungiDB:AeMF1_003201"/>
<evidence type="ECO:0000256" key="1">
    <source>
        <dbReference type="ARBA" id="ARBA00022722"/>
    </source>
</evidence>
<dbReference type="InterPro" id="IPR057670">
    <property type="entry name" value="SH3_retrovirus"/>
</dbReference>
<dbReference type="GO" id="GO:0046872">
    <property type="term" value="F:metal ion binding"/>
    <property type="evidence" value="ECO:0007669"/>
    <property type="project" value="UniProtKB-KW"/>
</dbReference>
<keyword evidence="3" id="KW-0255">Endonuclease</keyword>
<protein>
    <recommendedName>
        <fullName evidence="11">Retroviral polymerase SH3-like domain-containing protein</fullName>
    </recommendedName>
</protein>
<keyword evidence="8" id="KW-0808">Transferase</keyword>
<dbReference type="GO" id="GO:0003887">
    <property type="term" value="F:DNA-directed DNA polymerase activity"/>
    <property type="evidence" value="ECO:0007669"/>
    <property type="project" value="UniProtKB-KW"/>
</dbReference>
<gene>
    <name evidence="12" type="ORF">Ae201684_005858</name>
</gene>
<comment type="caution">
    <text evidence="12">The sequence shown here is derived from an EMBL/GenBank/DDBJ whole genome shotgun (WGS) entry which is preliminary data.</text>
</comment>
<dbReference type="GO" id="GO:0015074">
    <property type="term" value="P:DNA integration"/>
    <property type="evidence" value="ECO:0007669"/>
    <property type="project" value="UniProtKB-KW"/>
</dbReference>
<dbReference type="GO" id="GO:0003964">
    <property type="term" value="F:RNA-directed DNA polymerase activity"/>
    <property type="evidence" value="ECO:0007669"/>
    <property type="project" value="UniProtKB-KW"/>
</dbReference>
<sequence>MVRAMLKDASLPKSFWSDALTCAAYLRNRLPATFLDGKTPIEAISGRQPNMAYIRRFGQHCYIVHPSGRKPDDRGSKCILLGFASLGYKVLELSTRRVTFSRHCAFVDDFGVSSHSVDLSSFDTVFAPDSSGPIPVNDNGSSTSISLDDVDTVDVANPPPVSLQQEGEMPTTPVSDGGTSQVDPLQSSSTDSSRDEPAINETEVNFDGNEHANGETEDTIGDETPVSSDPIQPADPGFQPDQYYGPLDEDLVERITKLALRLMNLVIIGPPVQIVCQTSSSPLEMSLDERVIVSTKQVANAAGTDISILPVIFERPDAPTSTPQDAFVSGTKPHRNKAVRTKTSLNTTLDELAALDTAVAEAQASFENACVIAASKTKMKLAQYIQAGEADWIQRDLEDHPIVFRRQLRDLAVSSPHLLLPLVQLRLINRWLRASQGATLPFPKLYTETFGHSFSLENLQTDFTLLDDASQLDASSTPPNESSGDTTPIEVEIILAMAELILGSTAPMVSSSDTALYSLTAQPVFATPSRFQSRSLASASIRHALWGTTMLGSTVWDELRKILTVAVEALNPDKAPADPALSLELAKMRSIFTRWLDVMQVMELAEEIDDLNIEPTN</sequence>
<evidence type="ECO:0000256" key="7">
    <source>
        <dbReference type="ARBA" id="ARBA00022918"/>
    </source>
</evidence>
<evidence type="ECO:0000256" key="6">
    <source>
        <dbReference type="ARBA" id="ARBA00022908"/>
    </source>
</evidence>
<evidence type="ECO:0000313" key="13">
    <source>
        <dbReference type="Proteomes" id="UP000481153"/>
    </source>
</evidence>
<feature type="domain" description="Retroviral polymerase SH3-like" evidence="11">
    <location>
        <begin position="60"/>
        <end position="109"/>
    </location>
</feature>
<dbReference type="PANTHER" id="PTHR42648">
    <property type="entry name" value="TRANSPOSASE, PUTATIVE-RELATED"/>
    <property type="match status" value="1"/>
</dbReference>
<keyword evidence="7" id="KW-0695">RNA-directed DNA polymerase</keyword>
<keyword evidence="5" id="KW-0460">Magnesium</keyword>
<evidence type="ECO:0000256" key="10">
    <source>
        <dbReference type="SAM" id="MobiDB-lite"/>
    </source>
</evidence>
<feature type="region of interest" description="Disordered" evidence="10">
    <location>
        <begin position="130"/>
        <end position="245"/>
    </location>
</feature>
<dbReference type="Pfam" id="PF25597">
    <property type="entry name" value="SH3_retrovirus"/>
    <property type="match status" value="1"/>
</dbReference>
<dbReference type="GO" id="GO:0006310">
    <property type="term" value="P:DNA recombination"/>
    <property type="evidence" value="ECO:0007669"/>
    <property type="project" value="UniProtKB-KW"/>
</dbReference>
<keyword evidence="8" id="KW-0548">Nucleotidyltransferase</keyword>
<evidence type="ECO:0000256" key="2">
    <source>
        <dbReference type="ARBA" id="ARBA00022723"/>
    </source>
</evidence>
<evidence type="ECO:0000313" key="12">
    <source>
        <dbReference type="EMBL" id="KAF0738300.1"/>
    </source>
</evidence>
<organism evidence="12 13">
    <name type="scientific">Aphanomyces euteiches</name>
    <dbReference type="NCBI Taxonomy" id="100861"/>
    <lineage>
        <taxon>Eukaryota</taxon>
        <taxon>Sar</taxon>
        <taxon>Stramenopiles</taxon>
        <taxon>Oomycota</taxon>
        <taxon>Saprolegniomycetes</taxon>
        <taxon>Saprolegniales</taxon>
        <taxon>Verrucalvaceae</taxon>
        <taxon>Aphanomyces</taxon>
    </lineage>
</organism>
<evidence type="ECO:0000256" key="9">
    <source>
        <dbReference type="ARBA" id="ARBA00023172"/>
    </source>
</evidence>
<accession>A0A6G0XE05</accession>
<name>A0A6G0XE05_9STRA</name>
<dbReference type="GO" id="GO:0016787">
    <property type="term" value="F:hydrolase activity"/>
    <property type="evidence" value="ECO:0007669"/>
    <property type="project" value="UniProtKB-KW"/>
</dbReference>
<keyword evidence="13" id="KW-1185">Reference proteome</keyword>
<keyword evidence="6" id="KW-0229">DNA integration</keyword>
<evidence type="ECO:0000256" key="8">
    <source>
        <dbReference type="ARBA" id="ARBA00022932"/>
    </source>
</evidence>
<feature type="compositionally biased region" description="Polar residues" evidence="10">
    <location>
        <begin position="172"/>
        <end position="191"/>
    </location>
</feature>
<keyword evidence="2" id="KW-0479">Metal-binding</keyword>
<dbReference type="InterPro" id="IPR039537">
    <property type="entry name" value="Retrotran_Ty1/copia-like"/>
</dbReference>
<proteinExistence type="predicted"/>
<keyword evidence="8" id="KW-0239">DNA-directed DNA polymerase</keyword>
<evidence type="ECO:0000256" key="4">
    <source>
        <dbReference type="ARBA" id="ARBA00022801"/>
    </source>
</evidence>
<keyword evidence="4" id="KW-0378">Hydrolase</keyword>
<reference evidence="12 13" key="1">
    <citation type="submission" date="2019-07" db="EMBL/GenBank/DDBJ databases">
        <title>Genomics analysis of Aphanomyces spp. identifies a new class of oomycete effector associated with host adaptation.</title>
        <authorList>
            <person name="Gaulin E."/>
        </authorList>
    </citation>
    <scope>NUCLEOTIDE SEQUENCE [LARGE SCALE GENOMIC DNA]</scope>
    <source>
        <strain evidence="12 13">ATCC 201684</strain>
    </source>
</reference>
<dbReference type="PANTHER" id="PTHR42648:SF11">
    <property type="entry name" value="TRANSPOSON TY4-P GAG-POL POLYPROTEIN"/>
    <property type="match status" value="1"/>
</dbReference>
<evidence type="ECO:0000259" key="11">
    <source>
        <dbReference type="Pfam" id="PF25597"/>
    </source>
</evidence>
<keyword evidence="1" id="KW-0540">Nuclease</keyword>
<evidence type="ECO:0000256" key="5">
    <source>
        <dbReference type="ARBA" id="ARBA00022842"/>
    </source>
</evidence>
<dbReference type="EMBL" id="VJMJ01000077">
    <property type="protein sequence ID" value="KAF0738300.1"/>
    <property type="molecule type" value="Genomic_DNA"/>
</dbReference>
<keyword evidence="9" id="KW-0233">DNA recombination</keyword>